<dbReference type="CDD" id="cd00761">
    <property type="entry name" value="Glyco_tranf_GTA_type"/>
    <property type="match status" value="1"/>
</dbReference>
<reference evidence="4 5" key="1">
    <citation type="submission" date="2020-08" db="EMBL/GenBank/DDBJ databases">
        <title>Genomic Encyclopedia of Type Strains, Phase IV (KMG-V): Genome sequencing to study the core and pangenomes of soil and plant-associated prokaryotes.</title>
        <authorList>
            <person name="Whitman W."/>
        </authorList>
    </citation>
    <scope>NUCLEOTIDE SEQUENCE [LARGE SCALE GENOMIC DNA]</scope>
    <source>
        <strain evidence="4 5">M2T3</strain>
    </source>
</reference>
<evidence type="ECO:0000313" key="5">
    <source>
        <dbReference type="Proteomes" id="UP000521017"/>
    </source>
</evidence>
<dbReference type="InterPro" id="IPR029044">
    <property type="entry name" value="Nucleotide-diphossugar_trans"/>
</dbReference>
<protein>
    <recommendedName>
        <fullName evidence="6">Glycosyl transferase family 2</fullName>
    </recommendedName>
</protein>
<gene>
    <name evidence="4" type="ORF">HDF25_005209</name>
</gene>
<feature type="domain" description="Galactosyltransferase C-terminal" evidence="3">
    <location>
        <begin position="139"/>
        <end position="192"/>
    </location>
</feature>
<dbReference type="SUPFAM" id="SSF53448">
    <property type="entry name" value="Nucleotide-diphospho-sugar transferases"/>
    <property type="match status" value="1"/>
</dbReference>
<dbReference type="Pfam" id="PF00535">
    <property type="entry name" value="Glycos_transf_2"/>
    <property type="match status" value="1"/>
</dbReference>
<comment type="caution">
    <text evidence="4">The sequence shown here is derived from an EMBL/GenBank/DDBJ whole genome shotgun (WGS) entry which is preliminary data.</text>
</comment>
<name>A0A7X0J8I6_9SPHI</name>
<dbReference type="Pfam" id="PF02709">
    <property type="entry name" value="Glyco_transf_7C"/>
    <property type="match status" value="1"/>
</dbReference>
<dbReference type="InterPro" id="IPR027791">
    <property type="entry name" value="Galactosyl_T_C"/>
</dbReference>
<feature type="domain" description="Glycosyltransferase 2-like" evidence="2">
    <location>
        <begin position="7"/>
        <end position="133"/>
    </location>
</feature>
<evidence type="ECO:0000313" key="4">
    <source>
        <dbReference type="EMBL" id="MBB6503023.1"/>
    </source>
</evidence>
<keyword evidence="1" id="KW-0808">Transferase</keyword>
<accession>A0A7X0J8I6</accession>
<dbReference type="EMBL" id="JACHCC010000020">
    <property type="protein sequence ID" value="MBB6503023.1"/>
    <property type="molecule type" value="Genomic_DNA"/>
</dbReference>
<evidence type="ECO:0000259" key="3">
    <source>
        <dbReference type="Pfam" id="PF02709"/>
    </source>
</evidence>
<evidence type="ECO:0000259" key="2">
    <source>
        <dbReference type="Pfam" id="PF00535"/>
    </source>
</evidence>
<dbReference type="GO" id="GO:0016740">
    <property type="term" value="F:transferase activity"/>
    <property type="evidence" value="ECO:0007669"/>
    <property type="project" value="UniProtKB-KW"/>
</dbReference>
<dbReference type="Gene3D" id="3.90.550.10">
    <property type="entry name" value="Spore Coat Polysaccharide Biosynthesis Protein SpsA, Chain A"/>
    <property type="match status" value="1"/>
</dbReference>
<dbReference type="AlphaFoldDB" id="A0A7X0J8I6"/>
<evidence type="ECO:0000256" key="1">
    <source>
        <dbReference type="ARBA" id="ARBA00022679"/>
    </source>
</evidence>
<dbReference type="InterPro" id="IPR001173">
    <property type="entry name" value="Glyco_trans_2-like"/>
</dbReference>
<dbReference type="RefSeq" id="WP_184629262.1">
    <property type="nucleotide sequence ID" value="NZ_JACHCC010000020.1"/>
</dbReference>
<sequence>MGDYKISFCTVCMNRLHHLKQTLPINLINNENYFDLEFIVLDYNSSDGLESYIKESMGSYLQSGRLVYYKTLSPKYFNRSHSRNLVFNLSNGNIICNIDADNFTGVNFAKYINDQFKTRNDIFLTTIGNSNSADVLGRICMKKKDFLEIKGYDERMTDYGFEDYDLVNRLEINGLKKVFINSNAEYLRAIKHGNEERLSNEFVTNNIKSLLLSYLTPSSTCFIFIFNNHKYKKFILIDTITFEPLTEIQKAEPSYNLAFFQDQWAEGEWGGDDNELIINQKGHPIKKLNFNKKKNCFESFTNNLLEDYYPISNKFLIQEAIFQTGLITNRILMDKNKLEKRDNVNLNGFGKDTVYRNFENKIHLVP</sequence>
<proteinExistence type="predicted"/>
<evidence type="ECO:0008006" key="6">
    <source>
        <dbReference type="Google" id="ProtNLM"/>
    </source>
</evidence>
<dbReference type="Proteomes" id="UP000521017">
    <property type="component" value="Unassembled WGS sequence"/>
</dbReference>
<organism evidence="4 5">
    <name type="scientific">Pedobacter cryoconitis</name>
    <dbReference type="NCBI Taxonomy" id="188932"/>
    <lineage>
        <taxon>Bacteria</taxon>
        <taxon>Pseudomonadati</taxon>
        <taxon>Bacteroidota</taxon>
        <taxon>Sphingobacteriia</taxon>
        <taxon>Sphingobacteriales</taxon>
        <taxon>Sphingobacteriaceae</taxon>
        <taxon>Pedobacter</taxon>
    </lineage>
</organism>